<protein>
    <recommendedName>
        <fullName evidence="10">ATPase</fullName>
    </recommendedName>
</protein>
<feature type="transmembrane region" description="Helical" evidence="7">
    <location>
        <begin position="32"/>
        <end position="50"/>
    </location>
</feature>
<evidence type="ECO:0000256" key="6">
    <source>
        <dbReference type="ARBA" id="ARBA00023136"/>
    </source>
</evidence>
<dbReference type="Pfam" id="PF03773">
    <property type="entry name" value="ArsP_1"/>
    <property type="match status" value="1"/>
</dbReference>
<comment type="caution">
    <text evidence="8">The sequence shown here is derived from an EMBL/GenBank/DDBJ whole genome shotgun (WGS) entry which is preliminary data.</text>
</comment>
<organism evidence="8 9">
    <name type="scientific">Thalassolituus maritimus</name>
    <dbReference type="NCBI Taxonomy" id="484498"/>
    <lineage>
        <taxon>Bacteria</taxon>
        <taxon>Pseudomonadati</taxon>
        <taxon>Pseudomonadota</taxon>
        <taxon>Gammaproteobacteria</taxon>
        <taxon>Oceanospirillales</taxon>
        <taxon>Oceanospirillaceae</taxon>
        <taxon>Thalassolituus</taxon>
    </lineage>
</organism>
<reference evidence="8 9" key="1">
    <citation type="submission" date="2024-04" db="EMBL/GenBank/DDBJ databases">
        <title>Draft genome sequence of Thalassolituus maritimus NBRC 116585.</title>
        <authorList>
            <person name="Miyakawa T."/>
            <person name="Kusuya Y."/>
            <person name="Miura T."/>
        </authorList>
    </citation>
    <scope>NUCLEOTIDE SEQUENCE [LARGE SCALE GENOMIC DNA]</scope>
    <source>
        <strain evidence="8 9">5NW40-0001</strain>
    </source>
</reference>
<comment type="similarity">
    <text evidence="2">Belongs to the UPF0718 family.</text>
</comment>
<feature type="transmembrane region" description="Helical" evidence="7">
    <location>
        <begin position="226"/>
        <end position="246"/>
    </location>
</feature>
<sequence>MGYAAFLVVGHNETVPDWLGVMFHTSYEMVNAMWWGILSAAFFVGILGRIPREAIMSVLGPGGTKRGIFRATLAGLLLDLCNHGILMVGMKLYERGASLGQVMAFLIASPWNSLTLTLILVGLIGLQWTLIFIVASMVIAWLSGWIFDRLCDRGVLPGNPNTMEADEVAFWPAVREEWAKHSWSPKALLSMFWGGLKESRMVLRWVVFGVVLVALIRAFVPPESFGVWFGASMTGLLLTLLATTLIEVCSEGSSPIAADLFNRAGAPGNAFTFLMAGAATDYTEIMALKETTRSWKIALFLPLVTVPQVLAIGWIMNVAGT</sequence>
<evidence type="ECO:0000256" key="5">
    <source>
        <dbReference type="ARBA" id="ARBA00022989"/>
    </source>
</evidence>
<keyword evidence="9" id="KW-1185">Reference proteome</keyword>
<feature type="transmembrane region" description="Helical" evidence="7">
    <location>
        <begin position="201"/>
        <end position="220"/>
    </location>
</feature>
<name>A0ABP9ZYK5_9GAMM</name>
<accession>A0ABP9ZYK5</accession>
<feature type="transmembrane region" description="Helical" evidence="7">
    <location>
        <begin position="71"/>
        <end position="93"/>
    </location>
</feature>
<evidence type="ECO:0000256" key="4">
    <source>
        <dbReference type="ARBA" id="ARBA00022692"/>
    </source>
</evidence>
<evidence type="ECO:0000256" key="7">
    <source>
        <dbReference type="SAM" id="Phobius"/>
    </source>
</evidence>
<dbReference type="InterPro" id="IPR005524">
    <property type="entry name" value="DUF318"/>
</dbReference>
<keyword evidence="3" id="KW-1003">Cell membrane</keyword>
<evidence type="ECO:0000313" key="9">
    <source>
        <dbReference type="Proteomes" id="UP001481413"/>
    </source>
</evidence>
<keyword evidence="6 7" id="KW-0472">Membrane</keyword>
<dbReference type="Proteomes" id="UP001481413">
    <property type="component" value="Unassembled WGS sequence"/>
</dbReference>
<feature type="transmembrane region" description="Helical" evidence="7">
    <location>
        <begin position="113"/>
        <end position="142"/>
    </location>
</feature>
<evidence type="ECO:0000256" key="1">
    <source>
        <dbReference type="ARBA" id="ARBA00004651"/>
    </source>
</evidence>
<feature type="transmembrane region" description="Helical" evidence="7">
    <location>
        <begin position="297"/>
        <end position="316"/>
    </location>
</feature>
<evidence type="ECO:0000256" key="2">
    <source>
        <dbReference type="ARBA" id="ARBA00006386"/>
    </source>
</evidence>
<dbReference type="PANTHER" id="PTHR34184:SF4">
    <property type="entry name" value="UPF0718 PROTEIN YCGR"/>
    <property type="match status" value="1"/>
</dbReference>
<dbReference type="EMBL" id="BAABWH010000003">
    <property type="protein sequence ID" value="GAA6145189.1"/>
    <property type="molecule type" value="Genomic_DNA"/>
</dbReference>
<keyword evidence="5 7" id="KW-1133">Transmembrane helix</keyword>
<gene>
    <name evidence="8" type="ORF">NBRC116585_13070</name>
</gene>
<dbReference type="InterPro" id="IPR052923">
    <property type="entry name" value="UPF0718"/>
</dbReference>
<evidence type="ECO:0000256" key="3">
    <source>
        <dbReference type="ARBA" id="ARBA00022475"/>
    </source>
</evidence>
<keyword evidence="4 7" id="KW-0812">Transmembrane</keyword>
<dbReference type="PANTHER" id="PTHR34184">
    <property type="entry name" value="UPF0718 PROTEIN YCGR"/>
    <property type="match status" value="1"/>
</dbReference>
<evidence type="ECO:0008006" key="10">
    <source>
        <dbReference type="Google" id="ProtNLM"/>
    </source>
</evidence>
<evidence type="ECO:0000313" key="8">
    <source>
        <dbReference type="EMBL" id="GAA6145189.1"/>
    </source>
</evidence>
<proteinExistence type="inferred from homology"/>
<comment type="subcellular location">
    <subcellularLocation>
        <location evidence="1">Cell membrane</location>
        <topology evidence="1">Multi-pass membrane protein</topology>
    </subcellularLocation>
</comment>